<evidence type="ECO:0000256" key="2">
    <source>
        <dbReference type="ARBA" id="ARBA00022578"/>
    </source>
</evidence>
<dbReference type="HOGENOM" id="CLU_043140_0_2_9"/>
<accession>K0J523</accession>
<dbReference type="EMBL" id="AP012050">
    <property type="protein sequence ID" value="BAM48502.1"/>
    <property type="molecule type" value="Genomic_DNA"/>
</dbReference>
<evidence type="ECO:0000259" key="6">
    <source>
        <dbReference type="Pfam" id="PF14294"/>
    </source>
</evidence>
<dbReference type="Proteomes" id="UP000006294">
    <property type="component" value="Chromosome"/>
</dbReference>
<feature type="domain" description="Transposase IS4-like" evidence="5">
    <location>
        <begin position="102"/>
        <end position="311"/>
    </location>
</feature>
<dbReference type="InterPro" id="IPR012337">
    <property type="entry name" value="RNaseH-like_sf"/>
</dbReference>
<dbReference type="InterPro" id="IPR002559">
    <property type="entry name" value="Transposase_11"/>
</dbReference>
<dbReference type="PANTHER" id="PTHR33258:SF1">
    <property type="entry name" value="TRANSPOSASE INSL FOR INSERTION SEQUENCE ELEMENT IS186A-RELATED"/>
    <property type="match status" value="1"/>
</dbReference>
<dbReference type="GO" id="GO:0003677">
    <property type="term" value="F:DNA binding"/>
    <property type="evidence" value="ECO:0007669"/>
    <property type="project" value="UniProtKB-KW"/>
</dbReference>
<keyword evidence="8" id="KW-1185">Reference proteome</keyword>
<reference evidence="7 8" key="1">
    <citation type="submission" date="2011-01" db="EMBL/GenBank/DDBJ databases">
        <title>Whole genome sequence of Amphibacillus xylinus NBRC 15112.</title>
        <authorList>
            <person name="Nakazawa H."/>
            <person name="Katano Y."/>
            <person name="Nakamura S."/>
            <person name="Sasagawa M."/>
            <person name="Fukada J."/>
            <person name="Arai T."/>
            <person name="Sasakura N."/>
            <person name="Mochizuki D."/>
            <person name="Hosoyama A."/>
            <person name="Harada K."/>
            <person name="Horikawa H."/>
            <person name="Kato Y."/>
            <person name="Harada T."/>
            <person name="Sasaki K."/>
            <person name="Sekiguchi M."/>
            <person name="Hodoyama M."/>
            <person name="Nishiko R."/>
            <person name="Narita H."/>
            <person name="Hanamaki A."/>
            <person name="Hata C."/>
            <person name="Konno Y."/>
            <person name="Niimura Y."/>
            <person name="Yamazaki S."/>
            <person name="Fujita N."/>
        </authorList>
    </citation>
    <scope>NUCLEOTIDE SEQUENCE [LARGE SCALE GENOMIC DNA]</scope>
    <source>
        <strain evidence="8">ATCC 51415 / DSM 6626 / JCM 7361 / LMG 17667 / NBRC 15112 / Ep01</strain>
    </source>
</reference>
<dbReference type="SUPFAM" id="SSF53098">
    <property type="entry name" value="Ribonuclease H-like"/>
    <property type="match status" value="1"/>
</dbReference>
<proteinExistence type="inferred from homology"/>
<protein>
    <submittedName>
        <fullName evidence="7">Putative transposase</fullName>
    </submittedName>
</protein>
<dbReference type="InterPro" id="IPR047952">
    <property type="entry name" value="Transpos_IS4"/>
</dbReference>
<dbReference type="InterPro" id="IPR025399">
    <property type="entry name" value="DUF4372"/>
</dbReference>
<feature type="domain" description="DUF4372" evidence="6">
    <location>
        <begin position="2"/>
        <end position="47"/>
    </location>
</feature>
<dbReference type="GO" id="GO:0006313">
    <property type="term" value="P:DNA transposition"/>
    <property type="evidence" value="ECO:0007669"/>
    <property type="project" value="InterPro"/>
</dbReference>
<dbReference type="eggNOG" id="COG3385">
    <property type="taxonomic scope" value="Bacteria"/>
</dbReference>
<dbReference type="AlphaFoldDB" id="K0J523"/>
<evidence type="ECO:0000313" key="8">
    <source>
        <dbReference type="Proteomes" id="UP000006294"/>
    </source>
</evidence>
<name>K0J523_AMPXN</name>
<evidence type="ECO:0000256" key="1">
    <source>
        <dbReference type="ARBA" id="ARBA00010075"/>
    </source>
</evidence>
<dbReference type="Pfam" id="PF14294">
    <property type="entry name" value="DUF4372"/>
    <property type="match status" value="1"/>
</dbReference>
<dbReference type="PATRIC" id="fig|698758.3.peg.2377"/>
<evidence type="ECO:0000259" key="5">
    <source>
        <dbReference type="Pfam" id="PF01609"/>
    </source>
</evidence>
<dbReference type="PANTHER" id="PTHR33258">
    <property type="entry name" value="TRANSPOSASE INSL FOR INSERTION SEQUENCE ELEMENT IS186A-RELATED"/>
    <property type="match status" value="1"/>
</dbReference>
<dbReference type="GO" id="GO:0004803">
    <property type="term" value="F:transposase activity"/>
    <property type="evidence" value="ECO:0007669"/>
    <property type="project" value="InterPro"/>
</dbReference>
<dbReference type="KEGG" id="axl:AXY_23700"/>
<sequence length="354" mass="41509">MKKLSKQVDILKQDYYTKKLTTESFLKIMLFAQLHETESLHAISDALLDEDFQKAVGFDSISASQLSRKNNELDPTVLSTIFLDLVSQIHTHHNQSKNLIPLKIIDSTTLPLNLTNYKWATFRKTKAGVKLHLRLVFMGKDNVYPDKAIMTTADEHDRNQLEVLVDDKEAMYVFDRGYVDYEQFDRMTDDGYFFVSRLKKNAVTRDVYSFKLPGNSTVISDKMVLIGTYQNRAEHYFRLIEVEDTKGNQLRLITNRFDLSADEISYIYRSRWAIELFFKWLKQHVEIKHFYGMTETALQNQIYLALITYCLHVLVRLKANSDKPLLRISRWLKAALWKPSYIFTKWTEPLLVGY</sequence>
<dbReference type="STRING" id="698758.AXY_23700"/>
<evidence type="ECO:0000313" key="7">
    <source>
        <dbReference type="EMBL" id="BAM48502.1"/>
    </source>
</evidence>
<comment type="similarity">
    <text evidence="1">Belongs to the transposase 11 family.</text>
</comment>
<keyword evidence="4" id="KW-0233">DNA recombination</keyword>
<keyword evidence="2" id="KW-0815">Transposition</keyword>
<gene>
    <name evidence="7" type="ordered locus">AXY_23700</name>
</gene>
<organism evidence="7 8">
    <name type="scientific">Amphibacillus xylanus (strain ATCC 51415 / DSM 6626 / JCM 7361 / LMG 17667 / NBRC 15112 / Ep01)</name>
    <dbReference type="NCBI Taxonomy" id="698758"/>
    <lineage>
        <taxon>Bacteria</taxon>
        <taxon>Bacillati</taxon>
        <taxon>Bacillota</taxon>
        <taxon>Bacilli</taxon>
        <taxon>Bacillales</taxon>
        <taxon>Bacillaceae</taxon>
        <taxon>Amphibacillus</taxon>
    </lineage>
</organism>
<dbReference type="Pfam" id="PF01609">
    <property type="entry name" value="DDE_Tnp_1"/>
    <property type="match status" value="1"/>
</dbReference>
<dbReference type="NCBIfam" id="NF033592">
    <property type="entry name" value="transpos_IS4_1"/>
    <property type="match status" value="1"/>
</dbReference>
<keyword evidence="3" id="KW-0238">DNA-binding</keyword>
<evidence type="ECO:0000256" key="4">
    <source>
        <dbReference type="ARBA" id="ARBA00023172"/>
    </source>
</evidence>
<evidence type="ECO:0000256" key="3">
    <source>
        <dbReference type="ARBA" id="ARBA00023125"/>
    </source>
</evidence>